<feature type="compositionally biased region" description="Polar residues" evidence="1">
    <location>
        <begin position="452"/>
        <end position="463"/>
    </location>
</feature>
<comment type="caution">
    <text evidence="2">The sequence shown here is derived from an EMBL/GenBank/DDBJ whole genome shotgun (WGS) entry which is preliminary data.</text>
</comment>
<evidence type="ECO:0000256" key="1">
    <source>
        <dbReference type="SAM" id="MobiDB-lite"/>
    </source>
</evidence>
<feature type="region of interest" description="Disordered" evidence="1">
    <location>
        <begin position="336"/>
        <end position="364"/>
    </location>
</feature>
<evidence type="ECO:0000313" key="3">
    <source>
        <dbReference type="Proteomes" id="UP000284706"/>
    </source>
</evidence>
<sequence>MPPSAPIRMRAPTPAVPTELPSTSGNPTSQAPSDPPSGRSLEADVEAKAIASLVEAALKGDLHQSDLITKEKQELSEKYHALVLTRNKKTKTKSELDDFIRHLATLFQFLWSPFITDDHFANLESKPGFLPTSPARYQAENMLKGPLSEFFALLLDGAEPEQQVQLEALVMKDRTLITRFIDRIRDARSSAVDSLRKVFQDLFNLDRALSGHSSEAGEARQQCKRLWKDFLGLDDPEDLGNLKEKLGKMPPIFYKDFDSSKDEAWLKSLHHTRPYFMALYLLCGDAEFTTTGQGNNTKINFLKRLEMYKKFIILAEKTSWYETLISTWEKELFPNRADANGDDVEDELREVAEGGEERANSDDELSGLLGRLQLANRPASNAVPGSQDNAVGVRPSVNASTIDHGNGQKEGDPSEETDEEEGGESSDEPLSNATVCAATHILNVHAENSNRLTTNPLERTSSFIGDDELENIPRPQPRPRPRPSSNAEPSINQTPQSDLIDNPRSATEPQAELVVPKVRKRTAKAVQKAAAHEAALPSHEAAATRQLRSRTAATGSKPSKLGPGGK</sequence>
<reference evidence="2 3" key="1">
    <citation type="journal article" date="2018" name="Evol. Lett.">
        <title>Horizontal gene cluster transfer increased hallucinogenic mushroom diversity.</title>
        <authorList>
            <person name="Reynolds H.T."/>
            <person name="Vijayakumar V."/>
            <person name="Gluck-Thaler E."/>
            <person name="Korotkin H.B."/>
            <person name="Matheny P.B."/>
            <person name="Slot J.C."/>
        </authorList>
    </citation>
    <scope>NUCLEOTIDE SEQUENCE [LARGE SCALE GENOMIC DNA]</scope>
    <source>
        <strain evidence="2 3">SRW20</strain>
    </source>
</reference>
<dbReference type="InParanoid" id="A0A409VZ92"/>
<dbReference type="Proteomes" id="UP000284706">
    <property type="component" value="Unassembled WGS sequence"/>
</dbReference>
<feature type="compositionally biased region" description="Low complexity" evidence="1">
    <location>
        <begin position="555"/>
        <end position="566"/>
    </location>
</feature>
<dbReference type="EMBL" id="NHYE01005498">
    <property type="protein sequence ID" value="PPQ71541.1"/>
    <property type="molecule type" value="Genomic_DNA"/>
</dbReference>
<accession>A0A409VZ92</accession>
<dbReference type="AlphaFoldDB" id="A0A409VZ92"/>
<feature type="compositionally biased region" description="Polar residues" evidence="1">
    <location>
        <begin position="20"/>
        <end position="32"/>
    </location>
</feature>
<feature type="region of interest" description="Disordered" evidence="1">
    <location>
        <begin position="378"/>
        <end position="431"/>
    </location>
</feature>
<feature type="compositionally biased region" description="Acidic residues" evidence="1">
    <location>
        <begin position="413"/>
        <end position="427"/>
    </location>
</feature>
<feature type="region of interest" description="Disordered" evidence="1">
    <location>
        <begin position="1"/>
        <end position="41"/>
    </location>
</feature>
<feature type="compositionally biased region" description="Low complexity" evidence="1">
    <location>
        <begin position="524"/>
        <end position="535"/>
    </location>
</feature>
<evidence type="ECO:0000313" key="2">
    <source>
        <dbReference type="EMBL" id="PPQ71541.1"/>
    </source>
</evidence>
<keyword evidence="3" id="KW-1185">Reference proteome</keyword>
<proteinExistence type="predicted"/>
<feature type="compositionally biased region" description="Basic and acidic residues" evidence="1">
    <location>
        <begin position="349"/>
        <end position="361"/>
    </location>
</feature>
<feature type="region of interest" description="Disordered" evidence="1">
    <location>
        <begin position="452"/>
        <end position="566"/>
    </location>
</feature>
<feature type="compositionally biased region" description="Polar residues" evidence="1">
    <location>
        <begin position="484"/>
        <end position="508"/>
    </location>
</feature>
<organism evidence="2 3">
    <name type="scientific">Gymnopilus dilepis</name>
    <dbReference type="NCBI Taxonomy" id="231916"/>
    <lineage>
        <taxon>Eukaryota</taxon>
        <taxon>Fungi</taxon>
        <taxon>Dikarya</taxon>
        <taxon>Basidiomycota</taxon>
        <taxon>Agaricomycotina</taxon>
        <taxon>Agaricomycetes</taxon>
        <taxon>Agaricomycetidae</taxon>
        <taxon>Agaricales</taxon>
        <taxon>Agaricineae</taxon>
        <taxon>Hymenogastraceae</taxon>
        <taxon>Gymnopilus</taxon>
    </lineage>
</organism>
<name>A0A409VZ92_9AGAR</name>
<gene>
    <name evidence="2" type="ORF">CVT26_010401</name>
</gene>
<protein>
    <submittedName>
        <fullName evidence="2">Uncharacterized protein</fullName>
    </submittedName>
</protein>
<dbReference type="OrthoDB" id="3231188at2759"/>